<dbReference type="PANTHER" id="PTHR43014:SF2">
    <property type="entry name" value="MERCURIC REDUCTASE"/>
    <property type="match status" value="1"/>
</dbReference>
<evidence type="ECO:0000313" key="2">
    <source>
        <dbReference type="EMBL" id="SVC39748.1"/>
    </source>
</evidence>
<dbReference type="InterPro" id="IPR036188">
    <property type="entry name" value="FAD/NAD-bd_sf"/>
</dbReference>
<dbReference type="PANTHER" id="PTHR43014">
    <property type="entry name" value="MERCURIC REDUCTASE"/>
    <property type="match status" value="1"/>
</dbReference>
<proteinExistence type="predicted"/>
<feature type="non-terminal residue" evidence="2">
    <location>
        <position position="192"/>
    </location>
</feature>
<dbReference type="GO" id="GO:0003955">
    <property type="term" value="F:NAD(P)H dehydrogenase (quinone) activity"/>
    <property type="evidence" value="ECO:0007669"/>
    <property type="project" value="TreeGrafter"/>
</dbReference>
<reference evidence="2" key="1">
    <citation type="submission" date="2018-05" db="EMBL/GenBank/DDBJ databases">
        <authorList>
            <person name="Lanie J.A."/>
            <person name="Ng W.-L."/>
            <person name="Kazmierczak K.M."/>
            <person name="Andrzejewski T.M."/>
            <person name="Davidsen T.M."/>
            <person name="Wayne K.J."/>
            <person name="Tettelin H."/>
            <person name="Glass J.I."/>
            <person name="Rusch D."/>
            <person name="Podicherti R."/>
            <person name="Tsui H.-C.T."/>
            <person name="Winkler M.E."/>
        </authorList>
    </citation>
    <scope>NUCLEOTIDE SEQUENCE</scope>
</reference>
<gene>
    <name evidence="2" type="ORF">METZ01_LOCUS292602</name>
</gene>
<feature type="domain" description="FAD/NAD(P)-binding" evidence="1">
    <location>
        <begin position="7"/>
        <end position="161"/>
    </location>
</feature>
<dbReference type="Pfam" id="PF07992">
    <property type="entry name" value="Pyr_redox_2"/>
    <property type="match status" value="1"/>
</dbReference>
<dbReference type="PRINTS" id="PR00368">
    <property type="entry name" value="FADPNR"/>
</dbReference>
<organism evidence="2">
    <name type="scientific">marine metagenome</name>
    <dbReference type="NCBI Taxonomy" id="408172"/>
    <lineage>
        <taxon>unclassified sequences</taxon>
        <taxon>metagenomes</taxon>
        <taxon>ecological metagenomes</taxon>
    </lineage>
</organism>
<protein>
    <recommendedName>
        <fullName evidence="1">FAD/NAD(P)-binding domain-containing protein</fullName>
    </recommendedName>
</protein>
<evidence type="ECO:0000259" key="1">
    <source>
        <dbReference type="Pfam" id="PF07992"/>
    </source>
</evidence>
<dbReference type="EMBL" id="UINC01089017">
    <property type="protein sequence ID" value="SVC39748.1"/>
    <property type="molecule type" value="Genomic_DNA"/>
</dbReference>
<accession>A0A382LSV3</accession>
<dbReference type="InterPro" id="IPR023753">
    <property type="entry name" value="FAD/NAD-binding_dom"/>
</dbReference>
<dbReference type="Gene3D" id="3.50.50.60">
    <property type="entry name" value="FAD/NAD(P)-binding domain"/>
    <property type="match status" value="1"/>
</dbReference>
<dbReference type="GO" id="GO:0050660">
    <property type="term" value="F:flavin adenine dinucleotide binding"/>
    <property type="evidence" value="ECO:0007669"/>
    <property type="project" value="TreeGrafter"/>
</dbReference>
<dbReference type="SUPFAM" id="SSF51905">
    <property type="entry name" value="FAD/NAD(P)-binding domain"/>
    <property type="match status" value="1"/>
</dbReference>
<name>A0A382LSV3_9ZZZZ</name>
<dbReference type="AlphaFoldDB" id="A0A382LSV3"/>
<dbReference type="PRINTS" id="PR00411">
    <property type="entry name" value="PNDRDTASEI"/>
</dbReference>
<sequence length="192" mass="20868">MTHETLPDLEELPRRFIVIGGGPIGCEMARAFCRLGSNVTLLQAGPSILPQDEPEAGDLIPSRLMDDGVDLRLNVMVDRLWQNGDTIHVGMDGQELEGDALLVAVGHRPVLDDLELDKAGVVYSPSGIQVNSRMGINRRHICAAGDCAGGFQFTHYAAWQGFMAVRNAYVPLNDEGVLDLVPWSTFTDPEVA</sequence>